<reference evidence="1 2" key="1">
    <citation type="journal article" date="2019" name="Sci. Rep.">
        <title>Orb-weaving spider Araneus ventricosus genome elucidates the spidroin gene catalogue.</title>
        <authorList>
            <person name="Kono N."/>
            <person name="Nakamura H."/>
            <person name="Ohtoshi R."/>
            <person name="Moran D.A.P."/>
            <person name="Shinohara A."/>
            <person name="Yoshida Y."/>
            <person name="Fujiwara M."/>
            <person name="Mori M."/>
            <person name="Tomita M."/>
            <person name="Arakawa K."/>
        </authorList>
    </citation>
    <scope>NUCLEOTIDE SEQUENCE [LARGE SCALE GENOMIC DNA]</scope>
</reference>
<dbReference type="EMBL" id="BGPR01007513">
    <property type="protein sequence ID" value="GBN27449.1"/>
    <property type="molecule type" value="Genomic_DNA"/>
</dbReference>
<accession>A0A4Y2MLM4</accession>
<dbReference type="Proteomes" id="UP000499080">
    <property type="component" value="Unassembled WGS sequence"/>
</dbReference>
<comment type="caution">
    <text evidence="1">The sequence shown here is derived from an EMBL/GenBank/DDBJ whole genome shotgun (WGS) entry which is preliminary data.</text>
</comment>
<dbReference type="AlphaFoldDB" id="A0A4Y2MLM4"/>
<gene>
    <name evidence="1" type="ORF">AVEN_131185_1</name>
</gene>
<evidence type="ECO:0000313" key="1">
    <source>
        <dbReference type="EMBL" id="GBN27449.1"/>
    </source>
</evidence>
<keyword evidence="2" id="KW-1185">Reference proteome</keyword>
<proteinExistence type="predicted"/>
<dbReference type="OrthoDB" id="3039988at2759"/>
<organism evidence="1 2">
    <name type="scientific">Araneus ventricosus</name>
    <name type="common">Orbweaver spider</name>
    <name type="synonym">Epeira ventricosa</name>
    <dbReference type="NCBI Taxonomy" id="182803"/>
    <lineage>
        <taxon>Eukaryota</taxon>
        <taxon>Metazoa</taxon>
        <taxon>Ecdysozoa</taxon>
        <taxon>Arthropoda</taxon>
        <taxon>Chelicerata</taxon>
        <taxon>Arachnida</taxon>
        <taxon>Araneae</taxon>
        <taxon>Araneomorphae</taxon>
        <taxon>Entelegynae</taxon>
        <taxon>Araneoidea</taxon>
        <taxon>Araneidae</taxon>
        <taxon>Araneus</taxon>
    </lineage>
</organism>
<evidence type="ECO:0000313" key="2">
    <source>
        <dbReference type="Proteomes" id="UP000499080"/>
    </source>
</evidence>
<name>A0A4Y2MLM4_ARAVE</name>
<sequence>MRRITIRRDGQPQYIKAPDFNFGSNKLPEHIKAGYMRFLLLGHIYQTHLLFQVPTVWAFENFLPRTLTCARCEVGHESTDCTRTEKCVNCKGEHTHFLELFCL</sequence>
<protein>
    <submittedName>
        <fullName evidence="1">Uncharacterized protein</fullName>
    </submittedName>
</protein>